<dbReference type="GO" id="GO:0004674">
    <property type="term" value="F:protein serine/threonine kinase activity"/>
    <property type="evidence" value="ECO:0007669"/>
    <property type="project" value="UniProtKB-KW"/>
</dbReference>
<keyword evidence="14" id="KW-1133">Transmembrane helix</keyword>
<keyword evidence="12 22" id="KW-0418">Kinase</keyword>
<feature type="domain" description="Protein kinase" evidence="21">
    <location>
        <begin position="219"/>
        <end position="543"/>
    </location>
</feature>
<evidence type="ECO:0000256" key="12">
    <source>
        <dbReference type="ARBA" id="ARBA00022777"/>
    </source>
</evidence>
<keyword evidence="8" id="KW-0812">Transmembrane</keyword>
<comment type="catalytic activity">
    <reaction evidence="18">
        <text>L-threonyl-[protein] + ATP = O-phospho-L-threonyl-[protein] + ADP + H(+)</text>
        <dbReference type="Rhea" id="RHEA:46608"/>
        <dbReference type="Rhea" id="RHEA-COMP:11060"/>
        <dbReference type="Rhea" id="RHEA-COMP:11605"/>
        <dbReference type="ChEBI" id="CHEBI:15378"/>
        <dbReference type="ChEBI" id="CHEBI:30013"/>
        <dbReference type="ChEBI" id="CHEBI:30616"/>
        <dbReference type="ChEBI" id="CHEBI:61977"/>
        <dbReference type="ChEBI" id="CHEBI:456216"/>
        <dbReference type="EC" id="2.7.11.1"/>
    </reaction>
</comment>
<keyword evidence="6" id="KW-0433">Leucine-rich repeat</keyword>
<dbReference type="Gene3D" id="1.10.510.10">
    <property type="entry name" value="Transferase(Phosphotransferase) domain 1"/>
    <property type="match status" value="1"/>
</dbReference>
<organism evidence="22 23">
    <name type="scientific">Prunus yedoensis var. nudiflora</name>
    <dbReference type="NCBI Taxonomy" id="2094558"/>
    <lineage>
        <taxon>Eukaryota</taxon>
        <taxon>Viridiplantae</taxon>
        <taxon>Streptophyta</taxon>
        <taxon>Embryophyta</taxon>
        <taxon>Tracheophyta</taxon>
        <taxon>Spermatophyta</taxon>
        <taxon>Magnoliopsida</taxon>
        <taxon>eudicotyledons</taxon>
        <taxon>Gunneridae</taxon>
        <taxon>Pentapetalae</taxon>
        <taxon>rosids</taxon>
        <taxon>fabids</taxon>
        <taxon>Rosales</taxon>
        <taxon>Rosaceae</taxon>
        <taxon>Amygdaloideae</taxon>
        <taxon>Amygdaleae</taxon>
        <taxon>Prunus</taxon>
    </lineage>
</organism>
<dbReference type="STRING" id="2094558.A0A314UQI5"/>
<keyword evidence="5" id="KW-0597">Phosphoprotein</keyword>
<evidence type="ECO:0000256" key="20">
    <source>
        <dbReference type="PROSITE-ProRule" id="PRU10141"/>
    </source>
</evidence>
<dbReference type="FunFam" id="3.30.200.20:FF:000432">
    <property type="entry name" value="LRR receptor-like serine/threonine-protein kinase EFR"/>
    <property type="match status" value="1"/>
</dbReference>
<evidence type="ECO:0000256" key="10">
    <source>
        <dbReference type="ARBA" id="ARBA00022737"/>
    </source>
</evidence>
<keyword evidence="7" id="KW-0808">Transferase</keyword>
<keyword evidence="13 20" id="KW-0067">ATP-binding</keyword>
<evidence type="ECO:0000256" key="9">
    <source>
        <dbReference type="ARBA" id="ARBA00022729"/>
    </source>
</evidence>
<evidence type="ECO:0000256" key="14">
    <source>
        <dbReference type="ARBA" id="ARBA00022989"/>
    </source>
</evidence>
<keyword evidence="15" id="KW-0472">Membrane</keyword>
<keyword evidence="17" id="KW-0325">Glycoprotein</keyword>
<evidence type="ECO:0000313" key="23">
    <source>
        <dbReference type="Proteomes" id="UP000250321"/>
    </source>
</evidence>
<dbReference type="FunFam" id="3.80.10.10:FF:000041">
    <property type="entry name" value="LRR receptor-like serine/threonine-protein kinase ERECTA"/>
    <property type="match status" value="1"/>
</dbReference>
<dbReference type="InterPro" id="IPR032675">
    <property type="entry name" value="LRR_dom_sf"/>
</dbReference>
<name>A0A314UQI5_PRUYE</name>
<dbReference type="PANTHER" id="PTHR27008:SF499">
    <property type="entry name" value="OS06G0581500 PROTEIN"/>
    <property type="match status" value="1"/>
</dbReference>
<dbReference type="PANTHER" id="PTHR27008">
    <property type="entry name" value="OS04G0122200 PROTEIN"/>
    <property type="match status" value="1"/>
</dbReference>
<gene>
    <name evidence="22" type="ORF">Pyn_09539</name>
</gene>
<dbReference type="InterPro" id="IPR008271">
    <property type="entry name" value="Ser/Thr_kinase_AS"/>
</dbReference>
<keyword evidence="10" id="KW-0677">Repeat</keyword>
<evidence type="ECO:0000256" key="13">
    <source>
        <dbReference type="ARBA" id="ARBA00022840"/>
    </source>
</evidence>
<dbReference type="InterPro" id="IPR000719">
    <property type="entry name" value="Prot_kinase_dom"/>
</dbReference>
<dbReference type="PROSITE" id="PS00107">
    <property type="entry name" value="PROTEIN_KINASE_ATP"/>
    <property type="match status" value="1"/>
</dbReference>
<evidence type="ECO:0000259" key="21">
    <source>
        <dbReference type="PROSITE" id="PS50011"/>
    </source>
</evidence>
<evidence type="ECO:0000256" key="17">
    <source>
        <dbReference type="ARBA" id="ARBA00023180"/>
    </source>
</evidence>
<evidence type="ECO:0000256" key="15">
    <source>
        <dbReference type="ARBA" id="ARBA00023136"/>
    </source>
</evidence>
<keyword evidence="9" id="KW-0732">Signal</keyword>
<keyword evidence="11 20" id="KW-0547">Nucleotide-binding</keyword>
<evidence type="ECO:0000313" key="22">
    <source>
        <dbReference type="EMBL" id="PQM39785.1"/>
    </source>
</evidence>
<evidence type="ECO:0000256" key="8">
    <source>
        <dbReference type="ARBA" id="ARBA00022692"/>
    </source>
</evidence>
<evidence type="ECO:0000256" key="7">
    <source>
        <dbReference type="ARBA" id="ARBA00022679"/>
    </source>
</evidence>
<reference evidence="22 23" key="1">
    <citation type="submission" date="2018-02" db="EMBL/GenBank/DDBJ databases">
        <title>Draft genome of wild Prunus yedoensis var. nudiflora.</title>
        <authorList>
            <person name="Baek S."/>
            <person name="Kim J.-H."/>
            <person name="Choi K."/>
            <person name="Kim G.-B."/>
            <person name="Cho A."/>
            <person name="Jang H."/>
            <person name="Shin C.-H."/>
            <person name="Yu H.-J."/>
            <person name="Mun J.-H."/>
        </authorList>
    </citation>
    <scope>NUCLEOTIDE SEQUENCE [LARGE SCALE GENOMIC DNA]</scope>
    <source>
        <strain evidence="23">cv. Jeju island</strain>
        <tissue evidence="22">Leaf</tissue>
    </source>
</reference>
<evidence type="ECO:0000256" key="16">
    <source>
        <dbReference type="ARBA" id="ARBA00023170"/>
    </source>
</evidence>
<dbReference type="EC" id="2.7.11.1" evidence="2"/>
<dbReference type="InterPro" id="IPR055414">
    <property type="entry name" value="LRR_R13L4/SHOC2-like"/>
</dbReference>
<dbReference type="SUPFAM" id="SSF56112">
    <property type="entry name" value="Protein kinase-like (PK-like)"/>
    <property type="match status" value="1"/>
</dbReference>
<evidence type="ECO:0000256" key="3">
    <source>
        <dbReference type="ARBA" id="ARBA00022475"/>
    </source>
</evidence>
<dbReference type="Gene3D" id="3.30.200.20">
    <property type="entry name" value="Phosphorylase Kinase, domain 1"/>
    <property type="match status" value="1"/>
</dbReference>
<evidence type="ECO:0000256" key="4">
    <source>
        <dbReference type="ARBA" id="ARBA00022527"/>
    </source>
</evidence>
<dbReference type="GO" id="GO:0005886">
    <property type="term" value="C:plasma membrane"/>
    <property type="evidence" value="ECO:0007669"/>
    <property type="project" value="UniProtKB-SubCell"/>
</dbReference>
<dbReference type="GO" id="GO:0005524">
    <property type="term" value="F:ATP binding"/>
    <property type="evidence" value="ECO:0007669"/>
    <property type="project" value="UniProtKB-UniRule"/>
</dbReference>
<protein>
    <recommendedName>
        <fullName evidence="2">non-specific serine/threonine protein kinase</fullName>
        <ecNumber evidence="2">2.7.11.1</ecNumber>
    </recommendedName>
</protein>
<evidence type="ECO:0000256" key="2">
    <source>
        <dbReference type="ARBA" id="ARBA00012513"/>
    </source>
</evidence>
<comment type="caution">
    <text evidence="22">The sequence shown here is derived from an EMBL/GenBank/DDBJ whole genome shotgun (WGS) entry which is preliminary data.</text>
</comment>
<evidence type="ECO:0000256" key="1">
    <source>
        <dbReference type="ARBA" id="ARBA00004162"/>
    </source>
</evidence>
<sequence length="559" mass="60971">MEGNRFEGSIPPSLGNCQSLLILNLSSNQLSGTIPKEVVGLSSLSISLSMSNNSLTGSLPSEVGELVNLSELDVSGNNLSGEIPITLGSCTSLVSLHLEGNAFEGNIPETLTKLRGVEEIDVSRNHLSGKIPEFLGKFRALKQLNLSYNDFESALPEEGIFSNASGVSVHGNNKLCGGIPELLLPVCSNKKPHSSQGLLSPKVVIPGSYLELAKSTNGFSLDNLIGSGSFGSVYRGVLSSNGMVVAVKVLNLNQEGASKSFIDECKALRSIRHRNLLKIITACSSIDNQGNEFKSLVSEFMENGSLDQWLHPRDDEQSQSKRLSLIQRLNVAIDVASALDYLHHNCETCIVHCDLKPSNVLLDEDMVAHVGDFGLARFLLEASNNPTKTQTMSVGLKGSVGYIPPEYGMGGQVSVLGDVYSYGILLLEMFTGKRPTDDMFKDGLSIHQFTAMACPDHVMDIVESSLLLETDDENDEDDKYGNRIEKRPVAGYKDPGPVKAKRLEECLDSLMQIGLSCSATSPRDRMSMDVVVNKMNAIRDSYLNLRRRRRRRRRSKSTR</sequence>
<dbReference type="FunFam" id="1.10.510.10:FF:000358">
    <property type="entry name" value="Putative leucine-rich repeat receptor-like serine/threonine-protein kinase"/>
    <property type="match status" value="1"/>
</dbReference>
<dbReference type="OrthoDB" id="676979at2759"/>
<dbReference type="EMBL" id="PJQY01003155">
    <property type="protein sequence ID" value="PQM39785.1"/>
    <property type="molecule type" value="Genomic_DNA"/>
</dbReference>
<evidence type="ECO:0000256" key="18">
    <source>
        <dbReference type="ARBA" id="ARBA00047899"/>
    </source>
</evidence>
<dbReference type="SUPFAM" id="SSF52058">
    <property type="entry name" value="L domain-like"/>
    <property type="match status" value="1"/>
</dbReference>
<dbReference type="PROSITE" id="PS50011">
    <property type="entry name" value="PROTEIN_KINASE_DOM"/>
    <property type="match status" value="1"/>
</dbReference>
<comment type="catalytic activity">
    <reaction evidence="19">
        <text>L-seryl-[protein] + ATP = O-phospho-L-seryl-[protein] + ADP + H(+)</text>
        <dbReference type="Rhea" id="RHEA:17989"/>
        <dbReference type="Rhea" id="RHEA-COMP:9863"/>
        <dbReference type="Rhea" id="RHEA-COMP:11604"/>
        <dbReference type="ChEBI" id="CHEBI:15378"/>
        <dbReference type="ChEBI" id="CHEBI:29999"/>
        <dbReference type="ChEBI" id="CHEBI:30616"/>
        <dbReference type="ChEBI" id="CHEBI:83421"/>
        <dbReference type="ChEBI" id="CHEBI:456216"/>
        <dbReference type="EC" id="2.7.11.1"/>
    </reaction>
</comment>
<dbReference type="InterPro" id="IPR001245">
    <property type="entry name" value="Ser-Thr/Tyr_kinase_cat_dom"/>
</dbReference>
<accession>A0A314UQI5</accession>
<dbReference type="SMART" id="SM00220">
    <property type="entry name" value="S_TKc"/>
    <property type="match status" value="1"/>
</dbReference>
<keyword evidence="4" id="KW-0723">Serine/threonine-protein kinase</keyword>
<evidence type="ECO:0000256" key="11">
    <source>
        <dbReference type="ARBA" id="ARBA00022741"/>
    </source>
</evidence>
<dbReference type="InterPro" id="IPR051809">
    <property type="entry name" value="Plant_receptor-like_S/T_kinase"/>
</dbReference>
<feature type="binding site" evidence="20">
    <location>
        <position position="248"/>
    </location>
    <ligand>
        <name>ATP</name>
        <dbReference type="ChEBI" id="CHEBI:30616"/>
    </ligand>
</feature>
<dbReference type="InterPro" id="IPR017441">
    <property type="entry name" value="Protein_kinase_ATP_BS"/>
</dbReference>
<dbReference type="PROSITE" id="PS00108">
    <property type="entry name" value="PROTEIN_KINASE_ST"/>
    <property type="match status" value="1"/>
</dbReference>
<keyword evidence="3" id="KW-1003">Cell membrane</keyword>
<dbReference type="AlphaFoldDB" id="A0A314UQI5"/>
<dbReference type="Pfam" id="PF23598">
    <property type="entry name" value="LRR_14"/>
    <property type="match status" value="1"/>
</dbReference>
<keyword evidence="16 22" id="KW-0675">Receptor</keyword>
<keyword evidence="23" id="KW-1185">Reference proteome</keyword>
<evidence type="ECO:0000256" key="5">
    <source>
        <dbReference type="ARBA" id="ARBA00022553"/>
    </source>
</evidence>
<proteinExistence type="predicted"/>
<dbReference type="Proteomes" id="UP000250321">
    <property type="component" value="Unassembled WGS sequence"/>
</dbReference>
<dbReference type="InterPro" id="IPR011009">
    <property type="entry name" value="Kinase-like_dom_sf"/>
</dbReference>
<dbReference type="Pfam" id="PF07714">
    <property type="entry name" value="PK_Tyr_Ser-Thr"/>
    <property type="match status" value="1"/>
</dbReference>
<dbReference type="Gene3D" id="3.80.10.10">
    <property type="entry name" value="Ribonuclease Inhibitor"/>
    <property type="match status" value="1"/>
</dbReference>
<dbReference type="FunFam" id="3.80.10.10:FF:000383">
    <property type="entry name" value="Leucine-rich repeat receptor protein kinase EMS1"/>
    <property type="match status" value="1"/>
</dbReference>
<evidence type="ECO:0000256" key="6">
    <source>
        <dbReference type="ARBA" id="ARBA00022614"/>
    </source>
</evidence>
<evidence type="ECO:0000256" key="19">
    <source>
        <dbReference type="ARBA" id="ARBA00048679"/>
    </source>
</evidence>
<comment type="subcellular location">
    <subcellularLocation>
        <location evidence="1">Cell membrane</location>
        <topology evidence="1">Single-pass membrane protein</topology>
    </subcellularLocation>
</comment>